<protein>
    <submittedName>
        <fullName evidence="1">Uncharacterized protein</fullName>
    </submittedName>
</protein>
<dbReference type="EMBL" id="CP000724">
    <property type="protein sequence ID" value="ABR48742.1"/>
    <property type="molecule type" value="Genomic_DNA"/>
</dbReference>
<gene>
    <name evidence="1" type="ordered locus">Amet_2590</name>
</gene>
<dbReference type="STRING" id="293826.Amet_2590"/>
<organism evidence="1 2">
    <name type="scientific">Alkaliphilus metalliredigens (strain QYMF)</name>
    <dbReference type="NCBI Taxonomy" id="293826"/>
    <lineage>
        <taxon>Bacteria</taxon>
        <taxon>Bacillati</taxon>
        <taxon>Bacillota</taxon>
        <taxon>Clostridia</taxon>
        <taxon>Peptostreptococcales</taxon>
        <taxon>Natronincolaceae</taxon>
        <taxon>Alkaliphilus</taxon>
    </lineage>
</organism>
<dbReference type="RefSeq" id="WP_012063716.1">
    <property type="nucleotide sequence ID" value="NC_009633.1"/>
</dbReference>
<sequence length="176" mass="20303">MKINSELLRKRLNNQELIDWIDEDKSPQHYKQGYLSGLIKALVVLGEVEYFTEHGKDRDPIDFEFSEDAIKGLTAVTGAVSDKIKELELASHSEKDIVEQCIQLMEEVHAHMMEYMEFMDVEHTEGIPRFRYSYVEIVQRLLLSRTRHGGGTSTREKCRQLGIDPYGEIIIGEGEE</sequence>
<dbReference type="OrthoDB" id="2896613at2"/>
<accession>A6TRC4</accession>
<proteinExistence type="predicted"/>
<reference evidence="2" key="1">
    <citation type="journal article" date="2016" name="Genome Announc.">
        <title>Complete genome sequence of Alkaliphilus metalliredigens strain QYMF, an alkaliphilic and metal-reducing bacterium isolated from borax-contaminated leachate ponds.</title>
        <authorList>
            <person name="Hwang C."/>
            <person name="Copeland A."/>
            <person name="Lucas S."/>
            <person name="Lapidus A."/>
            <person name="Barry K."/>
            <person name="Detter J.C."/>
            <person name="Glavina Del Rio T."/>
            <person name="Hammon N."/>
            <person name="Israni S."/>
            <person name="Dalin E."/>
            <person name="Tice H."/>
            <person name="Pitluck S."/>
            <person name="Chertkov O."/>
            <person name="Brettin T."/>
            <person name="Bruce D."/>
            <person name="Han C."/>
            <person name="Schmutz J."/>
            <person name="Larimer F."/>
            <person name="Land M.L."/>
            <person name="Hauser L."/>
            <person name="Kyrpides N."/>
            <person name="Mikhailova N."/>
            <person name="Ye Q."/>
            <person name="Zhou J."/>
            <person name="Richardson P."/>
            <person name="Fields M.W."/>
        </authorList>
    </citation>
    <scope>NUCLEOTIDE SEQUENCE [LARGE SCALE GENOMIC DNA]</scope>
    <source>
        <strain evidence="2">QYMF</strain>
    </source>
</reference>
<dbReference type="KEGG" id="amt:Amet_2590"/>
<name>A6TRC4_ALKMQ</name>
<keyword evidence="2" id="KW-1185">Reference proteome</keyword>
<dbReference type="HOGENOM" id="CLU_1522093_0_0_9"/>
<dbReference type="AlphaFoldDB" id="A6TRC4"/>
<dbReference type="Proteomes" id="UP000001572">
    <property type="component" value="Chromosome"/>
</dbReference>
<evidence type="ECO:0000313" key="2">
    <source>
        <dbReference type="Proteomes" id="UP000001572"/>
    </source>
</evidence>
<evidence type="ECO:0000313" key="1">
    <source>
        <dbReference type="EMBL" id="ABR48742.1"/>
    </source>
</evidence>